<dbReference type="GO" id="GO:0006536">
    <property type="term" value="P:glutamate metabolic process"/>
    <property type="evidence" value="ECO:0007669"/>
    <property type="project" value="Ensembl"/>
</dbReference>
<evidence type="ECO:0000256" key="1">
    <source>
        <dbReference type="ARBA" id="ARBA00010638"/>
    </source>
</evidence>
<dbReference type="Ensembl" id="ENSLLTT00000016673.1">
    <property type="protein sequence ID" value="ENSLLTP00000016060.1"/>
    <property type="gene ID" value="ENSLLTG00000012282.1"/>
</dbReference>
<comment type="catalytic activity">
    <reaction evidence="4">
        <text>(6S)-5-formyl-5,6,7,8-tetrahydrofolate + ATP = (6R)-5,10-methenyltetrahydrofolate + ADP + phosphate</text>
        <dbReference type="Rhea" id="RHEA:10488"/>
        <dbReference type="ChEBI" id="CHEBI:30616"/>
        <dbReference type="ChEBI" id="CHEBI:43474"/>
        <dbReference type="ChEBI" id="CHEBI:57455"/>
        <dbReference type="ChEBI" id="CHEBI:57457"/>
        <dbReference type="ChEBI" id="CHEBI:456216"/>
        <dbReference type="EC" id="6.3.3.2"/>
    </reaction>
</comment>
<dbReference type="AlphaFoldDB" id="A0A8C5SG39"/>
<dbReference type="GO" id="GO:0046657">
    <property type="term" value="P:folic acid catabolic process"/>
    <property type="evidence" value="ECO:0007669"/>
    <property type="project" value="Ensembl"/>
</dbReference>
<dbReference type="SUPFAM" id="SSF100950">
    <property type="entry name" value="NagB/RpiA/CoA transferase-like"/>
    <property type="match status" value="1"/>
</dbReference>
<gene>
    <name evidence="6" type="primary">MTHFS</name>
</gene>
<comment type="similarity">
    <text evidence="1">Belongs to the 5-formyltetrahydrofolate cyclo-ligase family.</text>
</comment>
<dbReference type="GO" id="GO:0005542">
    <property type="term" value="F:folic acid binding"/>
    <property type="evidence" value="ECO:0007669"/>
    <property type="project" value="Ensembl"/>
</dbReference>
<dbReference type="GO" id="GO:0005759">
    <property type="term" value="C:mitochondrial matrix"/>
    <property type="evidence" value="ECO:0007669"/>
    <property type="project" value="Ensembl"/>
</dbReference>
<keyword evidence="2" id="KW-0547">Nucleotide-binding</keyword>
<dbReference type="GO" id="GO:0035999">
    <property type="term" value="P:tetrahydrofolate interconversion"/>
    <property type="evidence" value="ECO:0007669"/>
    <property type="project" value="Ensembl"/>
</dbReference>
<evidence type="ECO:0000256" key="4">
    <source>
        <dbReference type="ARBA" id="ARBA00036539"/>
    </source>
</evidence>
<keyword evidence="7" id="KW-1185">Reference proteome</keyword>
<dbReference type="Proteomes" id="UP000694406">
    <property type="component" value="Unplaced"/>
</dbReference>
<dbReference type="Pfam" id="PF01812">
    <property type="entry name" value="5-FTHF_cyc-lig"/>
    <property type="match status" value="1"/>
</dbReference>
<dbReference type="GO" id="GO:0005524">
    <property type="term" value="F:ATP binding"/>
    <property type="evidence" value="ECO:0007669"/>
    <property type="project" value="UniProtKB-KW"/>
</dbReference>
<reference evidence="6" key="1">
    <citation type="submission" date="2025-08" db="UniProtKB">
        <authorList>
            <consortium name="Ensembl"/>
        </authorList>
    </citation>
    <scope>IDENTIFICATION</scope>
</reference>
<dbReference type="PANTHER" id="PTHR23407:SF1">
    <property type="entry name" value="5-FORMYLTETRAHYDROFOLATE CYCLO-LIGASE"/>
    <property type="match status" value="1"/>
</dbReference>
<organism evidence="6 7">
    <name type="scientific">Laticauda laticaudata</name>
    <name type="common">Blue-ringed sea krait</name>
    <name type="synonym">Blue-lipped sea krait</name>
    <dbReference type="NCBI Taxonomy" id="8630"/>
    <lineage>
        <taxon>Eukaryota</taxon>
        <taxon>Metazoa</taxon>
        <taxon>Chordata</taxon>
        <taxon>Craniata</taxon>
        <taxon>Vertebrata</taxon>
        <taxon>Euteleostomi</taxon>
        <taxon>Lepidosauria</taxon>
        <taxon>Squamata</taxon>
        <taxon>Bifurcata</taxon>
        <taxon>Unidentata</taxon>
        <taxon>Episquamata</taxon>
        <taxon>Toxicofera</taxon>
        <taxon>Serpentes</taxon>
        <taxon>Colubroidea</taxon>
        <taxon>Elapidae</taxon>
        <taxon>Laticaudinae</taxon>
        <taxon>Laticauda</taxon>
    </lineage>
</organism>
<dbReference type="GeneTree" id="ENSGT00390000017791"/>
<dbReference type="GO" id="GO:0030272">
    <property type="term" value="F:5-formyltetrahydrofolate cyclo-ligase activity"/>
    <property type="evidence" value="ECO:0007669"/>
    <property type="project" value="UniProtKB-EC"/>
</dbReference>
<dbReference type="GO" id="GO:0009396">
    <property type="term" value="P:folic acid-containing compound biosynthetic process"/>
    <property type="evidence" value="ECO:0007669"/>
    <property type="project" value="TreeGrafter"/>
</dbReference>
<evidence type="ECO:0000256" key="2">
    <source>
        <dbReference type="ARBA" id="ARBA00022741"/>
    </source>
</evidence>
<evidence type="ECO:0000313" key="7">
    <source>
        <dbReference type="Proteomes" id="UP000694406"/>
    </source>
</evidence>
<accession>A0A8C5SG39</accession>
<evidence type="ECO:0000256" key="3">
    <source>
        <dbReference type="ARBA" id="ARBA00022840"/>
    </source>
</evidence>
<dbReference type="GO" id="GO:0005829">
    <property type="term" value="C:cytosol"/>
    <property type="evidence" value="ECO:0007669"/>
    <property type="project" value="Ensembl"/>
</dbReference>
<dbReference type="PANTHER" id="PTHR23407">
    <property type="entry name" value="ATPASE INHIBITOR/5-FORMYLTETRAHYDROFOLATE CYCLO-LIGASE"/>
    <property type="match status" value="1"/>
</dbReference>
<evidence type="ECO:0000256" key="5">
    <source>
        <dbReference type="ARBA" id="ARBA00038966"/>
    </source>
</evidence>
<name>A0A8C5SG39_LATLA</name>
<proteinExistence type="inferred from homology"/>
<dbReference type="EC" id="6.3.3.2" evidence="5"/>
<dbReference type="Gene3D" id="3.40.50.10420">
    <property type="entry name" value="NagB/RpiA/CoA transferase-like"/>
    <property type="match status" value="1"/>
</dbReference>
<protein>
    <recommendedName>
        <fullName evidence="5">5-formyltetrahydrofolate cyclo-ligase</fullName>
        <ecNumber evidence="5">6.3.3.2</ecNumber>
    </recommendedName>
</protein>
<sequence>MAAKLHAAKRALRAELKRRLEGLSEAEKLRQSRLLAGKVMVHPCYLSSRRIAVFLSMPDEVQTNEIIKDIFQKGKECFIPWYKSQSSHMDMVKLASYEEIASLPLTSWNIHQPAEDDMREDALATAGKFEIVTWNCDTNRMWLIYIKYRTVELGHAQAPCCLLSQQILLQFPNSPQLSLTLTGC</sequence>
<dbReference type="InterPro" id="IPR037171">
    <property type="entry name" value="NagB/RpiA_transferase-like"/>
</dbReference>
<dbReference type="InterPro" id="IPR002698">
    <property type="entry name" value="FTHF_cligase"/>
</dbReference>
<dbReference type="InterPro" id="IPR024185">
    <property type="entry name" value="FTHF_cligase-like_sf"/>
</dbReference>
<keyword evidence="3" id="KW-0067">ATP-binding</keyword>
<evidence type="ECO:0000313" key="6">
    <source>
        <dbReference type="Ensembl" id="ENSLLTP00000016060.1"/>
    </source>
</evidence>
<reference evidence="6" key="2">
    <citation type="submission" date="2025-09" db="UniProtKB">
        <authorList>
            <consortium name="Ensembl"/>
        </authorList>
    </citation>
    <scope>IDENTIFICATION</scope>
</reference>